<dbReference type="GO" id="GO:0005829">
    <property type="term" value="C:cytosol"/>
    <property type="evidence" value="ECO:0007669"/>
    <property type="project" value="InterPro"/>
</dbReference>
<proteinExistence type="predicted"/>
<keyword evidence="9" id="KW-0012">Acyltransferase</keyword>
<dbReference type="Proteomes" id="UP001163046">
    <property type="component" value="Unassembled WGS sequence"/>
</dbReference>
<evidence type="ECO:0000256" key="5">
    <source>
        <dbReference type="ARBA" id="ARBA00022786"/>
    </source>
</evidence>
<dbReference type="GO" id="GO:0061630">
    <property type="term" value="F:ubiquitin protein ligase activity"/>
    <property type="evidence" value="ECO:0007669"/>
    <property type="project" value="UniProtKB-EC"/>
</dbReference>
<dbReference type="InterPro" id="IPR003977">
    <property type="entry name" value="Parkin"/>
</dbReference>
<protein>
    <submittedName>
        <fullName evidence="9">Regulation of intralumenal vesicle formation</fullName>
        <ecNumber evidence="9">2.3.2.31</ecNumber>
    </submittedName>
</protein>
<dbReference type="Pfam" id="PF01485">
    <property type="entry name" value="IBR"/>
    <property type="match status" value="1"/>
</dbReference>
<evidence type="ECO:0000313" key="10">
    <source>
        <dbReference type="Proteomes" id="UP001163046"/>
    </source>
</evidence>
<evidence type="ECO:0000256" key="1">
    <source>
        <dbReference type="ARBA" id="ARBA00022679"/>
    </source>
</evidence>
<dbReference type="CDD" id="cd20340">
    <property type="entry name" value="BRcat_RBR_parkin"/>
    <property type="match status" value="1"/>
</dbReference>
<evidence type="ECO:0000256" key="4">
    <source>
        <dbReference type="ARBA" id="ARBA00022771"/>
    </source>
</evidence>
<reference evidence="9" key="1">
    <citation type="submission" date="2023-01" db="EMBL/GenBank/DDBJ databases">
        <title>Genome assembly of the deep-sea coral Lophelia pertusa.</title>
        <authorList>
            <person name="Herrera S."/>
            <person name="Cordes E."/>
        </authorList>
    </citation>
    <scope>NUCLEOTIDE SEQUENCE</scope>
    <source>
        <strain evidence="9">USNM1676648</strain>
        <tissue evidence="9">Polyp</tissue>
    </source>
</reference>
<dbReference type="SMART" id="SM00647">
    <property type="entry name" value="IBR"/>
    <property type="match status" value="1"/>
</dbReference>
<evidence type="ECO:0000256" key="7">
    <source>
        <dbReference type="SAM" id="MobiDB-lite"/>
    </source>
</evidence>
<keyword evidence="10" id="KW-1185">Reference proteome</keyword>
<evidence type="ECO:0000259" key="8">
    <source>
        <dbReference type="PROSITE" id="PS51873"/>
    </source>
</evidence>
<feature type="domain" description="RING-type" evidence="8">
    <location>
        <begin position="1"/>
        <end position="183"/>
    </location>
</feature>
<dbReference type="CDD" id="cd19757">
    <property type="entry name" value="Bbox1"/>
    <property type="match status" value="1"/>
</dbReference>
<gene>
    <name evidence="9" type="primary">PARK2_1</name>
    <name evidence="9" type="ORF">OS493_013681</name>
</gene>
<keyword evidence="1 9" id="KW-0808">Transferase</keyword>
<dbReference type="PROSITE" id="PS51873">
    <property type="entry name" value="TRIAD"/>
    <property type="match status" value="1"/>
</dbReference>
<evidence type="ECO:0000256" key="3">
    <source>
        <dbReference type="ARBA" id="ARBA00022737"/>
    </source>
</evidence>
<dbReference type="Gene3D" id="2.20.25.20">
    <property type="match status" value="1"/>
</dbReference>
<evidence type="ECO:0000313" key="9">
    <source>
        <dbReference type="EMBL" id="KAJ7385655.1"/>
    </source>
</evidence>
<feature type="region of interest" description="Disordered" evidence="7">
    <location>
        <begin position="86"/>
        <end position="106"/>
    </location>
</feature>
<keyword evidence="5" id="KW-0833">Ubl conjugation pathway</keyword>
<organism evidence="9 10">
    <name type="scientific">Desmophyllum pertusum</name>
    <dbReference type="NCBI Taxonomy" id="174260"/>
    <lineage>
        <taxon>Eukaryota</taxon>
        <taxon>Metazoa</taxon>
        <taxon>Cnidaria</taxon>
        <taxon>Anthozoa</taxon>
        <taxon>Hexacorallia</taxon>
        <taxon>Scleractinia</taxon>
        <taxon>Caryophylliina</taxon>
        <taxon>Caryophylliidae</taxon>
        <taxon>Desmophyllum</taxon>
    </lineage>
</organism>
<dbReference type="GO" id="GO:0008270">
    <property type="term" value="F:zinc ion binding"/>
    <property type="evidence" value="ECO:0007669"/>
    <property type="project" value="UniProtKB-KW"/>
</dbReference>
<sequence>MSNLFSSVGSCTNSLISEAHHFRVLREDQYDRYHRFGTEEYVLSNGGVLCPGRGCGMGLLPEPSMRCVKCTGCELEFCKECKEPFQRGHSCHHNQSNTTTAARPSNYQVNAANARRARWEAEAKQVIERISKKCPGCKTDTEKSVVMVLDFLREFQESSIVGIHSARKVYPPKPATFFCSDCDVFMCGSCSDDIHSQLEFRCHDVGRASAVKDDVEDSEGQSLPGLRLVVQH</sequence>
<keyword evidence="2" id="KW-0479">Metal-binding</keyword>
<keyword evidence="4" id="KW-0863">Zinc-finger</keyword>
<dbReference type="EMBL" id="MU825879">
    <property type="protein sequence ID" value="KAJ7385655.1"/>
    <property type="molecule type" value="Genomic_DNA"/>
</dbReference>
<dbReference type="EC" id="2.3.2.31" evidence="9"/>
<dbReference type="InterPro" id="IPR047534">
    <property type="entry name" value="BRcat_RBR_parkin"/>
</dbReference>
<dbReference type="SUPFAM" id="SSF57850">
    <property type="entry name" value="RING/U-box"/>
    <property type="match status" value="1"/>
</dbReference>
<dbReference type="Pfam" id="PF22586">
    <property type="entry name" value="ANCHR-like_BBOX"/>
    <property type="match status" value="1"/>
</dbReference>
<evidence type="ECO:0000256" key="2">
    <source>
        <dbReference type="ARBA" id="ARBA00022723"/>
    </source>
</evidence>
<dbReference type="PRINTS" id="PR01475">
    <property type="entry name" value="PARKIN"/>
</dbReference>
<name>A0A9W9ZQJ5_9CNID</name>
<keyword evidence="6" id="KW-0862">Zinc</keyword>
<dbReference type="AlphaFoldDB" id="A0A9W9ZQJ5"/>
<comment type="caution">
    <text evidence="9">The sequence shown here is derived from an EMBL/GenBank/DDBJ whole genome shotgun (WGS) entry which is preliminary data.</text>
</comment>
<keyword evidence="3" id="KW-0677">Repeat</keyword>
<dbReference type="OrthoDB" id="6018516at2759"/>
<evidence type="ECO:0000256" key="6">
    <source>
        <dbReference type="ARBA" id="ARBA00022833"/>
    </source>
</evidence>
<feature type="compositionally biased region" description="Polar residues" evidence="7">
    <location>
        <begin position="93"/>
        <end position="106"/>
    </location>
</feature>
<dbReference type="InterPro" id="IPR044066">
    <property type="entry name" value="TRIAD_supradom"/>
</dbReference>
<accession>A0A9W9ZQJ5</accession>
<dbReference type="InterPro" id="IPR002867">
    <property type="entry name" value="IBR_dom"/>
</dbReference>
<dbReference type="GO" id="GO:0005739">
    <property type="term" value="C:mitochondrion"/>
    <property type="evidence" value="ECO:0007669"/>
    <property type="project" value="InterPro"/>
</dbReference>